<evidence type="ECO:0000313" key="4">
    <source>
        <dbReference type="Proteomes" id="UP000196027"/>
    </source>
</evidence>
<dbReference type="RefSeq" id="WP_087460812.1">
    <property type="nucleotide sequence ID" value="NZ_CP021425.1"/>
</dbReference>
<feature type="chain" id="PRO_5012643461" description="Ice-binding protein C-terminal domain-containing protein" evidence="1">
    <location>
        <begin position="20"/>
        <end position="209"/>
    </location>
</feature>
<dbReference type="Pfam" id="PF07589">
    <property type="entry name" value="PEP-CTERM"/>
    <property type="match status" value="1"/>
</dbReference>
<dbReference type="NCBIfam" id="TIGR02595">
    <property type="entry name" value="PEP_CTERM"/>
    <property type="match status" value="1"/>
</dbReference>
<dbReference type="InterPro" id="IPR013424">
    <property type="entry name" value="Ice-binding_C"/>
</dbReference>
<feature type="domain" description="Ice-binding protein C-terminal" evidence="2">
    <location>
        <begin position="183"/>
        <end position="205"/>
    </location>
</feature>
<accession>A0A1Y0I681</accession>
<keyword evidence="1" id="KW-0732">Signal</keyword>
<proteinExistence type="predicted"/>
<name>A0A1Y0I681_9GAMM</name>
<protein>
    <recommendedName>
        <fullName evidence="2">Ice-binding protein C-terminal domain-containing protein</fullName>
    </recommendedName>
</protein>
<organism evidence="3 4">
    <name type="scientific">Oleiphilus messinensis</name>
    <dbReference type="NCBI Taxonomy" id="141451"/>
    <lineage>
        <taxon>Bacteria</taxon>
        <taxon>Pseudomonadati</taxon>
        <taxon>Pseudomonadota</taxon>
        <taxon>Gammaproteobacteria</taxon>
        <taxon>Oceanospirillales</taxon>
        <taxon>Oleiphilaceae</taxon>
        <taxon>Oleiphilus</taxon>
    </lineage>
</organism>
<dbReference type="EMBL" id="CP021425">
    <property type="protein sequence ID" value="ARU55740.1"/>
    <property type="molecule type" value="Genomic_DNA"/>
</dbReference>
<feature type="signal peptide" evidence="1">
    <location>
        <begin position="1"/>
        <end position="19"/>
    </location>
</feature>
<dbReference type="AlphaFoldDB" id="A0A1Y0I681"/>
<dbReference type="KEGG" id="ome:OLMES_1665"/>
<dbReference type="Proteomes" id="UP000196027">
    <property type="component" value="Chromosome"/>
</dbReference>
<dbReference type="OrthoDB" id="8546032at2"/>
<evidence type="ECO:0000259" key="2">
    <source>
        <dbReference type="Pfam" id="PF07589"/>
    </source>
</evidence>
<sequence length="209" mass="21724">MKNYFLGAILLLACTYANAALILNVEGISGSGSTTWSLSGSSTVNQSGTIRTNVGSNNFSVDDTFEPDVAGDFISSTTTILDNSLFSISGLATITIGSDTQTITDIFLDPDGASRDDFGIRVDSALSYLAGEASSWAGDFVVGLDISEFNLGTYRLNTTQSNGGGFLFALADDVVLNFNEATSVPEPSVIALLSLGLAGIGFSRKKKAA</sequence>
<keyword evidence="4" id="KW-1185">Reference proteome</keyword>
<gene>
    <name evidence="3" type="ORF">OLMES_1665</name>
</gene>
<evidence type="ECO:0000313" key="3">
    <source>
        <dbReference type="EMBL" id="ARU55740.1"/>
    </source>
</evidence>
<reference evidence="3 4" key="1">
    <citation type="submission" date="2017-05" db="EMBL/GenBank/DDBJ databases">
        <title>Genomic insights into alkan degradation activity of Oleiphilus messinensis.</title>
        <authorList>
            <person name="Kozyavkin S.A."/>
            <person name="Slesarev A.I."/>
            <person name="Golyshin P.N."/>
            <person name="Korzhenkov A."/>
            <person name="Golyshina O.N."/>
            <person name="Toshchakov S.V."/>
        </authorList>
    </citation>
    <scope>NUCLEOTIDE SEQUENCE [LARGE SCALE GENOMIC DNA]</scope>
    <source>
        <strain evidence="3 4">ME102</strain>
    </source>
</reference>
<evidence type="ECO:0000256" key="1">
    <source>
        <dbReference type="SAM" id="SignalP"/>
    </source>
</evidence>